<evidence type="ECO:0000313" key="2">
    <source>
        <dbReference type="EMBL" id="KAL2542407.1"/>
    </source>
</evidence>
<dbReference type="SUPFAM" id="SSF57997">
    <property type="entry name" value="Tropomyosin"/>
    <property type="match status" value="1"/>
</dbReference>
<dbReference type="EMBL" id="JBFOLK010000001">
    <property type="protein sequence ID" value="KAL2542407.1"/>
    <property type="molecule type" value="Genomic_DNA"/>
</dbReference>
<protein>
    <submittedName>
        <fullName evidence="2">WPP domain-interacting tail-anchored protein 2</fullName>
    </submittedName>
</protein>
<evidence type="ECO:0000256" key="1">
    <source>
        <dbReference type="SAM" id="Coils"/>
    </source>
</evidence>
<keyword evidence="3" id="KW-1185">Reference proteome</keyword>
<proteinExistence type="predicted"/>
<sequence length="196" mass="22773">MQTIEQRHVLRMLEKSLARELELEKKLIGLKQNEKDLNLKIRLTEQVAFNMEEVAEVAWSSFLEAENTTKVLMEISKEMVGRLQIYQFNLNGSTKREEEMKCTLRDCITRQIAIGKLNRSISQLIANNSELSHLREQVKMLEEKLNETESQLNEANASSETSQQKLKEMEGEIQSLRENIYNAESRAESVETKLRI</sequence>
<evidence type="ECO:0000313" key="3">
    <source>
        <dbReference type="Proteomes" id="UP001604336"/>
    </source>
</evidence>
<dbReference type="Proteomes" id="UP001604336">
    <property type="component" value="Unassembled WGS sequence"/>
</dbReference>
<feature type="coiled-coil region" evidence="1">
    <location>
        <begin position="124"/>
        <end position="193"/>
    </location>
</feature>
<name>A0ABD1VYM1_9LAMI</name>
<gene>
    <name evidence="2" type="ORF">Adt_03385</name>
</gene>
<dbReference type="PANTHER" id="PTHR35705:SF2">
    <property type="entry name" value="WPP DOMAIN-INTERACTING TAIL-ANCHORED PROTEIN 2"/>
    <property type="match status" value="1"/>
</dbReference>
<accession>A0ABD1VYM1</accession>
<dbReference type="Gene3D" id="1.20.5.170">
    <property type="match status" value="1"/>
</dbReference>
<dbReference type="InterPro" id="IPR039976">
    <property type="entry name" value="WIT1/WIT2"/>
</dbReference>
<comment type="caution">
    <text evidence="2">The sequence shown here is derived from an EMBL/GenBank/DDBJ whole genome shotgun (WGS) entry which is preliminary data.</text>
</comment>
<dbReference type="PANTHER" id="PTHR35705">
    <property type="entry name" value="WPP DOMAIN-INTERACTING TAIL-ANCHORED PROTEIN 1"/>
    <property type="match status" value="1"/>
</dbReference>
<reference evidence="3" key="1">
    <citation type="submission" date="2024-07" db="EMBL/GenBank/DDBJ databases">
        <title>Two chromosome-level genome assemblies of Korean endemic species Abeliophyllum distichum and Forsythia ovata (Oleaceae).</title>
        <authorList>
            <person name="Jang H."/>
        </authorList>
    </citation>
    <scope>NUCLEOTIDE SEQUENCE [LARGE SCALE GENOMIC DNA]</scope>
</reference>
<dbReference type="AlphaFoldDB" id="A0ABD1VYM1"/>
<organism evidence="2 3">
    <name type="scientific">Abeliophyllum distichum</name>
    <dbReference type="NCBI Taxonomy" id="126358"/>
    <lineage>
        <taxon>Eukaryota</taxon>
        <taxon>Viridiplantae</taxon>
        <taxon>Streptophyta</taxon>
        <taxon>Embryophyta</taxon>
        <taxon>Tracheophyta</taxon>
        <taxon>Spermatophyta</taxon>
        <taxon>Magnoliopsida</taxon>
        <taxon>eudicotyledons</taxon>
        <taxon>Gunneridae</taxon>
        <taxon>Pentapetalae</taxon>
        <taxon>asterids</taxon>
        <taxon>lamiids</taxon>
        <taxon>Lamiales</taxon>
        <taxon>Oleaceae</taxon>
        <taxon>Forsythieae</taxon>
        <taxon>Abeliophyllum</taxon>
    </lineage>
</organism>
<keyword evidence="1" id="KW-0175">Coiled coil</keyword>